<evidence type="ECO:0000313" key="3">
    <source>
        <dbReference type="EMBL" id="KAK0516254.1"/>
    </source>
</evidence>
<dbReference type="EMBL" id="JAFEKC020000002">
    <property type="protein sequence ID" value="KAK0516254.1"/>
    <property type="molecule type" value="Genomic_DNA"/>
</dbReference>
<name>A0AA39V7F6_9LECA</name>
<dbReference type="Proteomes" id="UP001166286">
    <property type="component" value="Unassembled WGS sequence"/>
</dbReference>
<keyword evidence="4" id="KW-1185">Reference proteome</keyword>
<evidence type="ECO:0000313" key="4">
    <source>
        <dbReference type="Proteomes" id="UP001166286"/>
    </source>
</evidence>
<gene>
    <name evidence="3" type="ORF">JMJ35_000857</name>
</gene>
<dbReference type="PANTHER" id="PTHR22767:SF3">
    <property type="entry name" value="N-ALPHA-ACETYLTRANSFERASE 25, NATB AUXILIARY SUBUNIT"/>
    <property type="match status" value="1"/>
</dbReference>
<accession>A0AA39V7F6</accession>
<dbReference type="InterPro" id="IPR019183">
    <property type="entry name" value="NAA25_NatB_aux_su"/>
</dbReference>
<dbReference type="PROSITE" id="PS51375">
    <property type="entry name" value="PPR"/>
    <property type="match status" value="1"/>
</dbReference>
<dbReference type="Pfam" id="PF09797">
    <property type="entry name" value="NatB_MDM20"/>
    <property type="match status" value="1"/>
</dbReference>
<comment type="similarity">
    <text evidence="1">Belongs to the MDM20/NAA25 family.</text>
</comment>
<dbReference type="PANTHER" id="PTHR22767">
    <property type="entry name" value="N-TERMINAL ACETYLTRANSFERASE-RELATED"/>
    <property type="match status" value="1"/>
</dbReference>
<dbReference type="AlphaFoldDB" id="A0AA39V7F6"/>
<reference evidence="3" key="1">
    <citation type="submission" date="2023-03" db="EMBL/GenBank/DDBJ databases">
        <title>Complete genome of Cladonia borealis.</title>
        <authorList>
            <person name="Park H."/>
        </authorList>
    </citation>
    <scope>NUCLEOTIDE SEQUENCE</scope>
    <source>
        <strain evidence="3">ANT050790</strain>
    </source>
</reference>
<proteinExistence type="inferred from homology"/>
<feature type="repeat" description="PPR" evidence="2">
    <location>
        <begin position="201"/>
        <end position="235"/>
    </location>
</feature>
<organism evidence="3 4">
    <name type="scientific">Cladonia borealis</name>
    <dbReference type="NCBI Taxonomy" id="184061"/>
    <lineage>
        <taxon>Eukaryota</taxon>
        <taxon>Fungi</taxon>
        <taxon>Dikarya</taxon>
        <taxon>Ascomycota</taxon>
        <taxon>Pezizomycotina</taxon>
        <taxon>Lecanoromycetes</taxon>
        <taxon>OSLEUM clade</taxon>
        <taxon>Lecanoromycetidae</taxon>
        <taxon>Lecanorales</taxon>
        <taxon>Lecanorineae</taxon>
        <taxon>Cladoniaceae</taxon>
        <taxon>Cladonia</taxon>
    </lineage>
</organism>
<evidence type="ECO:0000256" key="2">
    <source>
        <dbReference type="PROSITE-ProRule" id="PRU00708"/>
    </source>
</evidence>
<protein>
    <submittedName>
        <fullName evidence="3">Uncharacterized protein</fullName>
    </submittedName>
</protein>
<evidence type="ECO:0000256" key="1">
    <source>
        <dbReference type="ARBA" id="ARBA00006298"/>
    </source>
</evidence>
<dbReference type="GO" id="GO:0031416">
    <property type="term" value="C:NatB complex"/>
    <property type="evidence" value="ECO:0007669"/>
    <property type="project" value="TreeGrafter"/>
</dbReference>
<sequence>MLSLNGQDDAFAGLVAAKQFKQALNLCERKLKKTKNDEYLQAKRITILVLWPDEARRVQGVKELDALLNRKPPLSNVDALGELESVVKDPEISSKVQQLWLRAAASRPNDEKLHKIWFWAKITINRFGEAQQAAFQWRKNFSEQRPPHFLYILVTHLVSQQQAKNDTNKQVQRSLAYQNLKKSIDATQGKGLGKSAWAIATSEDLSLLVRIYREQGRYKEAFQFLDSMMSSAFRPGKENWEHSRQFIELASLTQHWKGLWEFCLGVLQDARRALMEPSNTSTHWGKLGDDWKAWDGLVKASTEIGSSEILGTTEAFINDFQAENLNSRNAYLALIKFYILETSARRGDQGHLVTAFREYLLNFSCKVICFQDIHHYLPYLTTQGHIELLKFAAQVSWDERSRSCSLEAKTVKWLTREINALKLDYNLVVSRNDDSLPKNLLPIFINNCLRLYHLSLHIGFDLPVSDRRPGDDAALLAAMGLIRLYNRDKEKSYANNIALFRSIVILENVLSNSKHNYDALLLLVRLYMYFGAGSLAIERYSRLSIKNMQHATISWALFAHMSTIHPQPTKFPSADGKSQTIVNPSEEIAQILQWYQTADALSTKSLNTMQENGLWNMCLDAFSTKLSISQNFIRHQLFVEGKRIQRFNASPPDVQSQAKVNIPPRTIDTMDKAAFPSFEAGSQPPFYNIIPAPSPAILDDKWLVREFKLSLLWDLLHDGSSLIDDSQLEAMAEESGFLQADNSESEPSLAVYALERLYRCYHGTTRGNITEYMERLLNCVESFLKVVLARDISHMRGRSVASFALSPDLSLPTWNTFHAQYTVLEMCQITVLSVNHMLAENRKKSLLDQAWLRTKAQGLLDLCKAISDEVNNAAGDLQESVQRSTATQEISQRVLAGTGNEESRDALGEQLRALGIEANVKIVCKTLQESWSEGLDGVVKTRFI</sequence>
<comment type="caution">
    <text evidence="3">The sequence shown here is derived from an EMBL/GenBank/DDBJ whole genome shotgun (WGS) entry which is preliminary data.</text>
</comment>
<dbReference type="InterPro" id="IPR002885">
    <property type="entry name" value="PPR_rpt"/>
</dbReference>